<proteinExistence type="predicted"/>
<reference evidence="1" key="2">
    <citation type="submission" date="2021-08" db="EMBL/GenBank/DDBJ databases">
        <authorList>
            <person name="Tani A."/>
            <person name="Ola A."/>
            <person name="Ogura Y."/>
            <person name="Katsura K."/>
            <person name="Hayashi T."/>
        </authorList>
    </citation>
    <scope>NUCLEOTIDE SEQUENCE</scope>
    <source>
        <strain evidence="1">DSM 19015</strain>
    </source>
</reference>
<dbReference type="EMBL" id="BPQP01000099">
    <property type="protein sequence ID" value="GJD97650.1"/>
    <property type="molecule type" value="Genomic_DNA"/>
</dbReference>
<evidence type="ECO:0000313" key="2">
    <source>
        <dbReference type="Proteomes" id="UP001055125"/>
    </source>
</evidence>
<name>A0ABQ4S7J9_9HYPH</name>
<sequence>MCERHNRHTFDLAAAVAASTFAVDMLADSKIKDASKRSAVRTAILLARPGKE</sequence>
<protein>
    <submittedName>
        <fullName evidence="1">Uncharacterized protein</fullName>
    </submittedName>
</protein>
<evidence type="ECO:0000313" key="1">
    <source>
        <dbReference type="EMBL" id="GJD97650.1"/>
    </source>
</evidence>
<dbReference type="Proteomes" id="UP001055125">
    <property type="component" value="Unassembled WGS sequence"/>
</dbReference>
<reference evidence="1" key="1">
    <citation type="journal article" date="2021" name="Front. Microbiol.">
        <title>Comprehensive Comparative Genomics and Phenotyping of Methylobacterium Species.</title>
        <authorList>
            <person name="Alessa O."/>
            <person name="Ogura Y."/>
            <person name="Fujitani Y."/>
            <person name="Takami H."/>
            <person name="Hayashi T."/>
            <person name="Sahin N."/>
            <person name="Tani A."/>
        </authorList>
    </citation>
    <scope>NUCLEOTIDE SEQUENCE</scope>
    <source>
        <strain evidence="1">DSM 19015</strain>
    </source>
</reference>
<keyword evidence="2" id="KW-1185">Reference proteome</keyword>
<accession>A0ABQ4S7J9</accession>
<gene>
    <name evidence="1" type="ORF">OCOJLMKI_4883</name>
</gene>
<comment type="caution">
    <text evidence="1">The sequence shown here is derived from an EMBL/GenBank/DDBJ whole genome shotgun (WGS) entry which is preliminary data.</text>
</comment>
<organism evidence="1 2">
    <name type="scientific">Methylobacterium iners</name>
    <dbReference type="NCBI Taxonomy" id="418707"/>
    <lineage>
        <taxon>Bacteria</taxon>
        <taxon>Pseudomonadati</taxon>
        <taxon>Pseudomonadota</taxon>
        <taxon>Alphaproteobacteria</taxon>
        <taxon>Hyphomicrobiales</taxon>
        <taxon>Methylobacteriaceae</taxon>
        <taxon>Methylobacterium</taxon>
    </lineage>
</organism>
<dbReference type="RefSeq" id="WP_238246706.1">
    <property type="nucleotide sequence ID" value="NZ_BPQP01000099.1"/>
</dbReference>